<dbReference type="EMBL" id="BMAU01021371">
    <property type="protein sequence ID" value="GFY25327.1"/>
    <property type="molecule type" value="Genomic_DNA"/>
</dbReference>
<dbReference type="AlphaFoldDB" id="A0A8X6VZ96"/>
<keyword evidence="2" id="KW-1185">Reference proteome</keyword>
<evidence type="ECO:0000313" key="1">
    <source>
        <dbReference type="EMBL" id="GFY25327.1"/>
    </source>
</evidence>
<reference evidence="1" key="1">
    <citation type="submission" date="2020-08" db="EMBL/GenBank/DDBJ databases">
        <title>Multicomponent nature underlies the extraordinary mechanical properties of spider dragline silk.</title>
        <authorList>
            <person name="Kono N."/>
            <person name="Nakamura H."/>
            <person name="Mori M."/>
            <person name="Yoshida Y."/>
            <person name="Ohtoshi R."/>
            <person name="Malay A.D."/>
            <person name="Moran D.A.P."/>
            <person name="Tomita M."/>
            <person name="Numata K."/>
            <person name="Arakawa K."/>
        </authorList>
    </citation>
    <scope>NUCLEOTIDE SEQUENCE</scope>
</reference>
<protein>
    <submittedName>
        <fullName evidence="1">Uncharacterized protein</fullName>
    </submittedName>
</protein>
<accession>A0A8X6VZ96</accession>
<dbReference type="Proteomes" id="UP000887159">
    <property type="component" value="Unassembled WGS sequence"/>
</dbReference>
<gene>
    <name evidence="1" type="ORF">TNCV_2484471</name>
</gene>
<organism evidence="1 2">
    <name type="scientific">Trichonephila clavipes</name>
    <name type="common">Golden silk orbweaver</name>
    <name type="synonym">Nephila clavipes</name>
    <dbReference type="NCBI Taxonomy" id="2585209"/>
    <lineage>
        <taxon>Eukaryota</taxon>
        <taxon>Metazoa</taxon>
        <taxon>Ecdysozoa</taxon>
        <taxon>Arthropoda</taxon>
        <taxon>Chelicerata</taxon>
        <taxon>Arachnida</taxon>
        <taxon>Araneae</taxon>
        <taxon>Araneomorphae</taxon>
        <taxon>Entelegynae</taxon>
        <taxon>Araneoidea</taxon>
        <taxon>Nephilidae</taxon>
        <taxon>Trichonephila</taxon>
    </lineage>
</organism>
<sequence>MFSARGIEYVDCQVDAPPLIAGSLRDSRGPKPGLMPTTYLVLGPDFVGNPNLLRYVTAYALDEPQHLTNINSVQEKSAHP</sequence>
<proteinExistence type="predicted"/>
<name>A0A8X6VZ96_TRICX</name>
<comment type="caution">
    <text evidence="1">The sequence shown here is derived from an EMBL/GenBank/DDBJ whole genome shotgun (WGS) entry which is preliminary data.</text>
</comment>
<evidence type="ECO:0000313" key="2">
    <source>
        <dbReference type="Proteomes" id="UP000887159"/>
    </source>
</evidence>